<keyword evidence="2" id="KW-0472">Membrane</keyword>
<dbReference type="SUPFAM" id="SSF55073">
    <property type="entry name" value="Nucleotide cyclase"/>
    <property type="match status" value="1"/>
</dbReference>
<dbReference type="PANTHER" id="PTHR43081">
    <property type="entry name" value="ADENYLATE CYCLASE, TERMINAL-DIFFERENTIATION SPECIFIC-RELATED"/>
    <property type="match status" value="1"/>
</dbReference>
<feature type="transmembrane region" description="Helical" evidence="2">
    <location>
        <begin position="88"/>
        <end position="108"/>
    </location>
</feature>
<feature type="transmembrane region" description="Helical" evidence="2">
    <location>
        <begin position="177"/>
        <end position="197"/>
    </location>
</feature>
<keyword evidence="5" id="KW-1185">Reference proteome</keyword>
<dbReference type="SMART" id="SM00044">
    <property type="entry name" value="CYCc"/>
    <property type="match status" value="1"/>
</dbReference>
<evidence type="ECO:0000313" key="4">
    <source>
        <dbReference type="EMBL" id="GGB35064.1"/>
    </source>
</evidence>
<dbReference type="PANTHER" id="PTHR43081:SF1">
    <property type="entry name" value="ADENYLATE CYCLASE, TERMINAL-DIFFERENTIATION SPECIFIC"/>
    <property type="match status" value="1"/>
</dbReference>
<dbReference type="Proteomes" id="UP000603352">
    <property type="component" value="Unassembled WGS sequence"/>
</dbReference>
<feature type="region of interest" description="Disordered" evidence="1">
    <location>
        <begin position="530"/>
        <end position="549"/>
    </location>
</feature>
<organism evidence="4 5">
    <name type="scientific">Tistrella bauzanensis</name>
    <dbReference type="NCBI Taxonomy" id="657419"/>
    <lineage>
        <taxon>Bacteria</taxon>
        <taxon>Pseudomonadati</taxon>
        <taxon>Pseudomonadota</taxon>
        <taxon>Alphaproteobacteria</taxon>
        <taxon>Geminicoccales</taxon>
        <taxon>Geminicoccaceae</taxon>
        <taxon>Tistrella</taxon>
    </lineage>
</organism>
<accession>A0ABQ1IE05</accession>
<evidence type="ECO:0000313" key="5">
    <source>
        <dbReference type="Proteomes" id="UP000603352"/>
    </source>
</evidence>
<dbReference type="PROSITE" id="PS50125">
    <property type="entry name" value="GUANYLATE_CYCLASE_2"/>
    <property type="match status" value="1"/>
</dbReference>
<dbReference type="InterPro" id="IPR050697">
    <property type="entry name" value="Adenylyl/Guanylyl_Cyclase_3/4"/>
</dbReference>
<evidence type="ECO:0000256" key="1">
    <source>
        <dbReference type="SAM" id="MobiDB-lite"/>
    </source>
</evidence>
<dbReference type="InterPro" id="IPR001054">
    <property type="entry name" value="A/G_cyclase"/>
</dbReference>
<feature type="transmembrane region" description="Helical" evidence="2">
    <location>
        <begin position="242"/>
        <end position="263"/>
    </location>
</feature>
<feature type="transmembrane region" description="Helical" evidence="2">
    <location>
        <begin position="114"/>
        <end position="133"/>
    </location>
</feature>
<reference evidence="5" key="1">
    <citation type="journal article" date="2019" name="Int. J. Syst. Evol. Microbiol.">
        <title>The Global Catalogue of Microorganisms (GCM) 10K type strain sequencing project: providing services to taxonomists for standard genome sequencing and annotation.</title>
        <authorList>
            <consortium name="The Broad Institute Genomics Platform"/>
            <consortium name="The Broad Institute Genome Sequencing Center for Infectious Disease"/>
            <person name="Wu L."/>
            <person name="Ma J."/>
        </authorList>
    </citation>
    <scope>NUCLEOTIDE SEQUENCE [LARGE SCALE GENOMIC DNA]</scope>
    <source>
        <strain evidence="5">CGMCC 1.10188</strain>
    </source>
</reference>
<keyword evidence="2" id="KW-0812">Transmembrane</keyword>
<name>A0ABQ1IE05_9PROT</name>
<comment type="caution">
    <text evidence="4">The sequence shown here is derived from an EMBL/GenBank/DDBJ whole genome shotgun (WGS) entry which is preliminary data.</text>
</comment>
<feature type="compositionally biased region" description="Pro residues" evidence="1">
    <location>
        <begin position="530"/>
        <end position="542"/>
    </location>
</feature>
<keyword evidence="2" id="KW-1133">Transmembrane helix</keyword>
<evidence type="ECO:0000259" key="3">
    <source>
        <dbReference type="PROSITE" id="PS50125"/>
    </source>
</evidence>
<gene>
    <name evidence="4" type="ORF">GCM10011505_15630</name>
</gene>
<feature type="domain" description="Guanylate cyclase" evidence="3">
    <location>
        <begin position="315"/>
        <end position="447"/>
    </location>
</feature>
<protein>
    <recommendedName>
        <fullName evidence="3">Guanylate cyclase domain-containing protein</fullName>
    </recommendedName>
</protein>
<evidence type="ECO:0000256" key="2">
    <source>
        <dbReference type="SAM" id="Phobius"/>
    </source>
</evidence>
<sequence length="549" mass="58165">MDQGLTLAFFTHRKPAAVSYNVMNPSCIGHVRRDGGIDACRAGPHMPVTSASWFKPLFSVLHRPAKAFRRMSEVDQLLLAREKRGVRFALVARLGMLAIVFALHVLLYHSVRELVMVAALCGGAALGTLLLLIRLDRHGCPQMTGYLAAVLDVLVLSGLPVIWYIGTGADQVVGPQFFLQTRMTVGVLMVMVVNALAFRPAYPLVIAGAFTIIYGVLAGAILNDPRTAITTDPLAAMTGLGVAPRLVTADIVIVLTVALLLAVMTRVARGMAVQAVRLQHASDQLRRYFSPAVAARIAEGGDDFFRPGGVVREVAILFADIRGFTRLSAQMPPADVLDLLRSYHAEMVAVVFAHGGTLDKFIGDAIMVTFGSAEPDVNPARRALETALAMREALDRLNARRAAAGEVPLAQDIGVHVGPALVGNIGTPERLEHTVIGDTVNTASRIEAACKQHGRDLVVSDEVVMRAGDGFLLERLAPTWLAGKSDPMQLYAVTGHAARGDVTTTTRPLRPAADIVTLPEPAAAVAPASVPVPGPVPGPVPAPAAATAA</sequence>
<dbReference type="Pfam" id="PF00211">
    <property type="entry name" value="Guanylate_cyc"/>
    <property type="match status" value="1"/>
</dbReference>
<feature type="transmembrane region" description="Helical" evidence="2">
    <location>
        <begin position="204"/>
        <end position="222"/>
    </location>
</feature>
<dbReference type="EMBL" id="BMDZ01000013">
    <property type="protein sequence ID" value="GGB35064.1"/>
    <property type="molecule type" value="Genomic_DNA"/>
</dbReference>
<dbReference type="CDD" id="cd07302">
    <property type="entry name" value="CHD"/>
    <property type="match status" value="1"/>
</dbReference>
<proteinExistence type="predicted"/>
<dbReference type="Gene3D" id="3.30.70.1230">
    <property type="entry name" value="Nucleotide cyclase"/>
    <property type="match status" value="1"/>
</dbReference>
<dbReference type="InterPro" id="IPR029787">
    <property type="entry name" value="Nucleotide_cyclase"/>
</dbReference>
<feature type="transmembrane region" description="Helical" evidence="2">
    <location>
        <begin position="145"/>
        <end position="165"/>
    </location>
</feature>